<gene>
    <name evidence="8" type="ORF">AC625_11565</name>
</gene>
<dbReference type="PANTHER" id="PTHR13847:SF289">
    <property type="entry name" value="GLYCINE OXIDASE"/>
    <property type="match status" value="1"/>
</dbReference>
<dbReference type="InterPro" id="IPR006076">
    <property type="entry name" value="FAD-dep_OxRdtase"/>
</dbReference>
<comment type="catalytic activity">
    <reaction evidence="4">
        <text>glycine + O2 + H2O = glyoxylate + H2O2 + NH4(+)</text>
        <dbReference type="Rhea" id="RHEA:11532"/>
        <dbReference type="ChEBI" id="CHEBI:15377"/>
        <dbReference type="ChEBI" id="CHEBI:15379"/>
        <dbReference type="ChEBI" id="CHEBI:16240"/>
        <dbReference type="ChEBI" id="CHEBI:28938"/>
        <dbReference type="ChEBI" id="CHEBI:36655"/>
        <dbReference type="ChEBI" id="CHEBI:57305"/>
        <dbReference type="EC" id="1.4.3.19"/>
    </reaction>
</comment>
<proteinExistence type="predicted"/>
<evidence type="ECO:0000256" key="2">
    <source>
        <dbReference type="ARBA" id="ARBA00022977"/>
    </source>
</evidence>
<dbReference type="AlphaFoldDB" id="A0A0K9GTV9"/>
<keyword evidence="6" id="KW-0472">Membrane</keyword>
<accession>A0A0K9GTV9</accession>
<comment type="pathway">
    <text evidence="1">Cofactor biosynthesis; thiamine diphosphate biosynthesis.</text>
</comment>
<comment type="caution">
    <text evidence="8">The sequence shown here is derived from an EMBL/GenBank/DDBJ whole genome shotgun (WGS) entry which is preliminary data.</text>
</comment>
<keyword evidence="9" id="KW-1185">Reference proteome</keyword>
<dbReference type="GO" id="GO:0009229">
    <property type="term" value="P:thiamine diphosphate biosynthetic process"/>
    <property type="evidence" value="ECO:0007669"/>
    <property type="project" value="UniProtKB-UniPathway"/>
</dbReference>
<feature type="domain" description="FAD dependent oxidoreductase" evidence="7">
    <location>
        <begin position="7"/>
        <end position="346"/>
    </location>
</feature>
<evidence type="ECO:0000256" key="1">
    <source>
        <dbReference type="ARBA" id="ARBA00004948"/>
    </source>
</evidence>
<dbReference type="PROSITE" id="PS51257">
    <property type="entry name" value="PROKAR_LIPOPROTEIN"/>
    <property type="match status" value="1"/>
</dbReference>
<dbReference type="SUPFAM" id="SSF54373">
    <property type="entry name" value="FAD-linked reductases, C-terminal domain"/>
    <property type="match status" value="1"/>
</dbReference>
<dbReference type="RefSeq" id="WP_049681419.1">
    <property type="nucleotide sequence ID" value="NZ_LFZW01000001.1"/>
</dbReference>
<dbReference type="STRING" id="1679170.AC625_11565"/>
<dbReference type="Pfam" id="PF01266">
    <property type="entry name" value="DAO"/>
    <property type="match status" value="1"/>
</dbReference>
<dbReference type="InterPro" id="IPR036188">
    <property type="entry name" value="FAD/NAD-bd_sf"/>
</dbReference>
<dbReference type="GO" id="GO:0043799">
    <property type="term" value="F:glycine oxidase activity"/>
    <property type="evidence" value="ECO:0007669"/>
    <property type="project" value="UniProtKB-EC"/>
</dbReference>
<dbReference type="NCBIfam" id="TIGR02352">
    <property type="entry name" value="thiamin_ThiO"/>
    <property type="match status" value="1"/>
</dbReference>
<feature type="transmembrane region" description="Helical" evidence="6">
    <location>
        <begin position="7"/>
        <end position="24"/>
    </location>
</feature>
<protein>
    <recommendedName>
        <fullName evidence="5">glycine oxidase</fullName>
        <ecNumber evidence="5">1.4.3.19</ecNumber>
    </recommendedName>
</protein>
<keyword evidence="3" id="KW-0560">Oxidoreductase</keyword>
<dbReference type="OrthoDB" id="9794226at2"/>
<reference evidence="9" key="1">
    <citation type="submission" date="2015-07" db="EMBL/GenBank/DDBJ databases">
        <title>Genome sequencing project for genomic taxonomy and phylogenomics of Bacillus-like bacteria.</title>
        <authorList>
            <person name="Liu B."/>
            <person name="Wang J."/>
            <person name="Zhu Y."/>
            <person name="Liu G."/>
            <person name="Chen Q."/>
            <person name="Chen Z."/>
            <person name="Lan J."/>
            <person name="Che J."/>
            <person name="Ge C."/>
            <person name="Shi H."/>
            <person name="Pan Z."/>
            <person name="Liu X."/>
        </authorList>
    </citation>
    <scope>NUCLEOTIDE SEQUENCE [LARGE SCALE GENOMIC DNA]</scope>
    <source>
        <strain evidence="9">FJAT-27997</strain>
    </source>
</reference>
<keyword evidence="2" id="KW-0784">Thiamine biosynthesis</keyword>
<dbReference type="EC" id="1.4.3.19" evidence="5"/>
<dbReference type="GO" id="GO:0005737">
    <property type="term" value="C:cytoplasm"/>
    <property type="evidence" value="ECO:0007669"/>
    <property type="project" value="TreeGrafter"/>
</dbReference>
<dbReference type="UniPathway" id="UPA00060"/>
<evidence type="ECO:0000256" key="6">
    <source>
        <dbReference type="SAM" id="Phobius"/>
    </source>
</evidence>
<dbReference type="Gene3D" id="3.30.9.10">
    <property type="entry name" value="D-Amino Acid Oxidase, subunit A, domain 2"/>
    <property type="match status" value="1"/>
</dbReference>
<dbReference type="InterPro" id="IPR012727">
    <property type="entry name" value="Gly_oxidase_ThiO"/>
</dbReference>
<evidence type="ECO:0000256" key="3">
    <source>
        <dbReference type="ARBA" id="ARBA00023002"/>
    </source>
</evidence>
<dbReference type="PANTHER" id="PTHR13847">
    <property type="entry name" value="SARCOSINE DEHYDROGENASE-RELATED"/>
    <property type="match status" value="1"/>
</dbReference>
<evidence type="ECO:0000313" key="8">
    <source>
        <dbReference type="EMBL" id="KMY50066.1"/>
    </source>
</evidence>
<dbReference type="EMBL" id="LFZW01000001">
    <property type="protein sequence ID" value="KMY50066.1"/>
    <property type="molecule type" value="Genomic_DNA"/>
</dbReference>
<name>A0A0K9GTV9_9BACI</name>
<dbReference type="GO" id="GO:0050660">
    <property type="term" value="F:flavin adenine dinucleotide binding"/>
    <property type="evidence" value="ECO:0007669"/>
    <property type="project" value="InterPro"/>
</dbReference>
<evidence type="ECO:0000256" key="4">
    <source>
        <dbReference type="ARBA" id="ARBA00049872"/>
    </source>
</evidence>
<sequence>MNQKFEVAIIGGGVIGCSIAYYLAKEKMNVALFEGNQIGSKSTSAAGGMLGAHSECDGDFEVFFPFARSSQYAYSQLKEELNHLSGFDIGYRKGGILKLAYNESDRNGLRSILSQPTVKWLDKEAVREREPDVSSNLLGAAYMKDDVNVMPIAVCQAFAKSAQILGASLFEFSPVLDIQKKDNSFLIQTATSHVEAKHVVVANGVWSTTFFKQLGLDHQLTPVKGECLSVIDEKATLKHTIFHDHYYIVPRNNGRLVIGATMIENDWNERVSLSGMDTLIAKAKTMLPTVADMKLDSFWAGLRPQTFDQKPFIGHHPEEEGILFATGHYRNGILLAPATGQMIRDLILKRQIKNEWVEAFKIDRRQPLLLRR</sequence>
<evidence type="ECO:0000256" key="5">
    <source>
        <dbReference type="ARBA" id="ARBA00050018"/>
    </source>
</evidence>
<dbReference type="Gene3D" id="3.50.50.60">
    <property type="entry name" value="FAD/NAD(P)-binding domain"/>
    <property type="match status" value="1"/>
</dbReference>
<dbReference type="SUPFAM" id="SSF51905">
    <property type="entry name" value="FAD/NAD(P)-binding domain"/>
    <property type="match status" value="1"/>
</dbReference>
<dbReference type="Proteomes" id="UP000037146">
    <property type="component" value="Unassembled WGS sequence"/>
</dbReference>
<evidence type="ECO:0000313" key="9">
    <source>
        <dbReference type="Proteomes" id="UP000037146"/>
    </source>
</evidence>
<keyword evidence="6" id="KW-0812">Transmembrane</keyword>
<organism evidence="8 9">
    <name type="scientific">Peribacillus loiseleuriae</name>
    <dbReference type="NCBI Taxonomy" id="1679170"/>
    <lineage>
        <taxon>Bacteria</taxon>
        <taxon>Bacillati</taxon>
        <taxon>Bacillota</taxon>
        <taxon>Bacilli</taxon>
        <taxon>Bacillales</taxon>
        <taxon>Bacillaceae</taxon>
        <taxon>Peribacillus</taxon>
    </lineage>
</organism>
<dbReference type="GO" id="GO:0009228">
    <property type="term" value="P:thiamine biosynthetic process"/>
    <property type="evidence" value="ECO:0007669"/>
    <property type="project" value="UniProtKB-KW"/>
</dbReference>
<dbReference type="PATRIC" id="fig|1679170.3.peg.2614"/>
<evidence type="ECO:0000259" key="7">
    <source>
        <dbReference type="Pfam" id="PF01266"/>
    </source>
</evidence>
<keyword evidence="6" id="KW-1133">Transmembrane helix</keyword>